<dbReference type="Pfam" id="PF13359">
    <property type="entry name" value="DDE_Tnp_4"/>
    <property type="match status" value="1"/>
</dbReference>
<name>A0A224YV14_9ACAR</name>
<proteinExistence type="inferred from homology"/>
<dbReference type="PANTHER" id="PTHR22930:SF85">
    <property type="entry name" value="GH03217P-RELATED"/>
    <property type="match status" value="1"/>
</dbReference>
<feature type="chain" id="PRO_5012962929" evidence="8">
    <location>
        <begin position="19"/>
        <end position="189"/>
    </location>
</feature>
<protein>
    <submittedName>
        <fullName evidence="10">Nuclease HARBI1</fullName>
    </submittedName>
</protein>
<feature type="signal peptide" evidence="8">
    <location>
        <begin position="1"/>
        <end position="18"/>
    </location>
</feature>
<comment type="similarity">
    <text evidence="3">Belongs to the HARBI1 family.</text>
</comment>
<comment type="cofactor">
    <cofactor evidence="1">
        <name>a divalent metal cation</name>
        <dbReference type="ChEBI" id="CHEBI:60240"/>
    </cofactor>
</comment>
<dbReference type="GO" id="GO:0005634">
    <property type="term" value="C:nucleus"/>
    <property type="evidence" value="ECO:0007669"/>
    <property type="project" value="UniProtKB-SubCell"/>
</dbReference>
<dbReference type="EMBL" id="GFPF01010300">
    <property type="protein sequence ID" value="MAA21446.1"/>
    <property type="molecule type" value="Transcribed_RNA"/>
</dbReference>
<evidence type="ECO:0000256" key="3">
    <source>
        <dbReference type="ARBA" id="ARBA00006958"/>
    </source>
</evidence>
<dbReference type="AlphaFoldDB" id="A0A224YV14"/>
<feature type="domain" description="DDE Tnp4" evidence="9">
    <location>
        <begin position="18"/>
        <end position="101"/>
    </location>
</feature>
<organism evidence="10">
    <name type="scientific">Rhipicephalus zambeziensis</name>
    <dbReference type="NCBI Taxonomy" id="60191"/>
    <lineage>
        <taxon>Eukaryota</taxon>
        <taxon>Metazoa</taxon>
        <taxon>Ecdysozoa</taxon>
        <taxon>Arthropoda</taxon>
        <taxon>Chelicerata</taxon>
        <taxon>Arachnida</taxon>
        <taxon>Acari</taxon>
        <taxon>Parasitiformes</taxon>
        <taxon>Ixodida</taxon>
        <taxon>Ixodoidea</taxon>
        <taxon>Ixodidae</taxon>
        <taxon>Rhipicephalinae</taxon>
        <taxon>Rhipicephalus</taxon>
        <taxon>Rhipicephalus</taxon>
    </lineage>
</organism>
<dbReference type="GO" id="GO:0004518">
    <property type="term" value="F:nuclease activity"/>
    <property type="evidence" value="ECO:0007669"/>
    <property type="project" value="UniProtKB-KW"/>
</dbReference>
<evidence type="ECO:0000256" key="8">
    <source>
        <dbReference type="SAM" id="SignalP"/>
    </source>
</evidence>
<comment type="subcellular location">
    <subcellularLocation>
        <location evidence="2">Nucleus</location>
    </subcellularLocation>
</comment>
<evidence type="ECO:0000256" key="7">
    <source>
        <dbReference type="ARBA" id="ARBA00023242"/>
    </source>
</evidence>
<evidence type="ECO:0000259" key="9">
    <source>
        <dbReference type="Pfam" id="PF13359"/>
    </source>
</evidence>
<reference evidence="10" key="1">
    <citation type="journal article" date="2017" name="Parasit. Vectors">
        <title>Sialotranscriptomics of Rhipicephalus zambeziensis reveals intricate expression profiles of secretory proteins and suggests tight temporal transcriptional regulation during blood-feeding.</title>
        <authorList>
            <person name="de Castro M.H."/>
            <person name="de Klerk D."/>
            <person name="Pienaar R."/>
            <person name="Rees D.J.G."/>
            <person name="Mans B.J."/>
        </authorList>
    </citation>
    <scope>NUCLEOTIDE SEQUENCE</scope>
    <source>
        <tissue evidence="10">Salivary glands</tissue>
    </source>
</reference>
<evidence type="ECO:0000256" key="1">
    <source>
        <dbReference type="ARBA" id="ARBA00001968"/>
    </source>
</evidence>
<evidence type="ECO:0000256" key="4">
    <source>
        <dbReference type="ARBA" id="ARBA00022722"/>
    </source>
</evidence>
<keyword evidence="5" id="KW-0479">Metal-binding</keyword>
<sequence>MLTILTLGCMAIRSLVHHFHVCAGDSGYPLEPWLLVPVPGEPPEHTAEGRFNAEHITVRSIVERCIGMLKIRFRCLQRYRTLHHEPERAADIVAACASLHNICLNEGTAVTVDDLDIDIFSSSSSSSSDDSNGAPIPQGLSRNRAARSFYLRGRAARDRVIARFGTTRAQHREYLRRVRRRLRRQLQHW</sequence>
<dbReference type="InterPro" id="IPR027806">
    <property type="entry name" value="HARBI1_dom"/>
</dbReference>
<accession>A0A224YV14</accession>
<keyword evidence="8" id="KW-0732">Signal</keyword>
<evidence type="ECO:0000313" key="10">
    <source>
        <dbReference type="EMBL" id="MAA21446.1"/>
    </source>
</evidence>
<evidence type="ECO:0000256" key="2">
    <source>
        <dbReference type="ARBA" id="ARBA00004123"/>
    </source>
</evidence>
<dbReference type="PANTHER" id="PTHR22930">
    <property type="match status" value="1"/>
</dbReference>
<dbReference type="GO" id="GO:0046872">
    <property type="term" value="F:metal ion binding"/>
    <property type="evidence" value="ECO:0007669"/>
    <property type="project" value="UniProtKB-KW"/>
</dbReference>
<evidence type="ECO:0000256" key="5">
    <source>
        <dbReference type="ARBA" id="ARBA00022723"/>
    </source>
</evidence>
<dbReference type="InterPro" id="IPR045249">
    <property type="entry name" value="HARBI1-like"/>
</dbReference>
<dbReference type="GO" id="GO:0016787">
    <property type="term" value="F:hydrolase activity"/>
    <property type="evidence" value="ECO:0007669"/>
    <property type="project" value="UniProtKB-KW"/>
</dbReference>
<keyword evidence="4" id="KW-0540">Nuclease</keyword>
<evidence type="ECO:0000256" key="6">
    <source>
        <dbReference type="ARBA" id="ARBA00022801"/>
    </source>
</evidence>
<keyword evidence="7" id="KW-0539">Nucleus</keyword>
<keyword evidence="6" id="KW-0378">Hydrolase</keyword>